<dbReference type="OrthoDB" id="9810372at2"/>
<protein>
    <submittedName>
        <fullName evidence="2">ROK family protein</fullName>
    </submittedName>
</protein>
<dbReference type="KEGG" id="pseg:D3H65_08010"/>
<dbReference type="InterPro" id="IPR000600">
    <property type="entry name" value="ROK"/>
</dbReference>
<dbReference type="PANTHER" id="PTHR18964:SF149">
    <property type="entry name" value="BIFUNCTIONAL UDP-N-ACETYLGLUCOSAMINE 2-EPIMERASE_N-ACETYLMANNOSAMINE KINASE"/>
    <property type="match status" value="1"/>
</dbReference>
<accession>A0A3B7MI89</accession>
<sequence>MGGTAMSNIKEQLVAGIDIGGSHISVCMVDLELAALQHQYAVRAKVDPHGSAGEIIECWANAIEAGFAQVPVAEKYIGIAMPGPFDYEEGISYITGLHKFESLHGLNVKKMLADRLHIPVSHIKMVNDASAFLLGEVKGGAGKGYQNAAGITLGTGLGSAGFFNGVIQDGDCWCTPFKDARAEDYLCSRWFVQEYARVSGQSVEGVKDLIALYDKEEAVRALFNHFGQHLAEVLMMKYPPTLQEIVVIGGNIAKAWDYFMPAAMERFKQYNVAMNLQPAVLGENAAIAGAAFLWKL</sequence>
<dbReference type="InterPro" id="IPR043129">
    <property type="entry name" value="ATPase_NBD"/>
</dbReference>
<dbReference type="AlphaFoldDB" id="A0A3B7MI89"/>
<dbReference type="PANTHER" id="PTHR18964">
    <property type="entry name" value="ROK (REPRESSOR, ORF, KINASE) FAMILY"/>
    <property type="match status" value="1"/>
</dbReference>
<dbReference type="Proteomes" id="UP000263900">
    <property type="component" value="Chromosome"/>
</dbReference>
<dbReference type="SUPFAM" id="SSF53067">
    <property type="entry name" value="Actin-like ATPase domain"/>
    <property type="match status" value="1"/>
</dbReference>
<comment type="similarity">
    <text evidence="1">Belongs to the ROK (NagC/XylR) family.</text>
</comment>
<evidence type="ECO:0000313" key="2">
    <source>
        <dbReference type="EMBL" id="AXY73928.1"/>
    </source>
</evidence>
<keyword evidence="3" id="KW-1185">Reference proteome</keyword>
<name>A0A3B7MI89_9BACT</name>
<dbReference type="CDD" id="cd23763">
    <property type="entry name" value="ASKHA_ATPase_ROK"/>
    <property type="match status" value="1"/>
</dbReference>
<gene>
    <name evidence="2" type="ORF">D3H65_08010</name>
</gene>
<evidence type="ECO:0000256" key="1">
    <source>
        <dbReference type="ARBA" id="ARBA00006479"/>
    </source>
</evidence>
<dbReference type="Pfam" id="PF00480">
    <property type="entry name" value="ROK"/>
    <property type="match status" value="1"/>
</dbReference>
<evidence type="ECO:0000313" key="3">
    <source>
        <dbReference type="Proteomes" id="UP000263900"/>
    </source>
</evidence>
<dbReference type="Gene3D" id="3.30.420.40">
    <property type="match status" value="2"/>
</dbReference>
<reference evidence="2 3" key="1">
    <citation type="submission" date="2018-09" db="EMBL/GenBank/DDBJ databases">
        <title>Genome sequencing of strain 6GH32-13.</title>
        <authorList>
            <person name="Weon H.-Y."/>
            <person name="Heo J."/>
            <person name="Kwon S.-W."/>
        </authorList>
    </citation>
    <scope>NUCLEOTIDE SEQUENCE [LARGE SCALE GENOMIC DNA]</scope>
    <source>
        <strain evidence="2 3">5GH32-13</strain>
    </source>
</reference>
<proteinExistence type="inferred from homology"/>
<organism evidence="2 3">
    <name type="scientific">Paraflavitalea soli</name>
    <dbReference type="NCBI Taxonomy" id="2315862"/>
    <lineage>
        <taxon>Bacteria</taxon>
        <taxon>Pseudomonadati</taxon>
        <taxon>Bacteroidota</taxon>
        <taxon>Chitinophagia</taxon>
        <taxon>Chitinophagales</taxon>
        <taxon>Chitinophagaceae</taxon>
        <taxon>Paraflavitalea</taxon>
    </lineage>
</organism>
<dbReference type="EMBL" id="CP032157">
    <property type="protein sequence ID" value="AXY73928.1"/>
    <property type="molecule type" value="Genomic_DNA"/>
</dbReference>